<dbReference type="InterPro" id="IPR036188">
    <property type="entry name" value="FAD/NAD-bd_sf"/>
</dbReference>
<organism evidence="2 3">
    <name type="scientific">Nonlabens ponticola</name>
    <dbReference type="NCBI Taxonomy" id="2496866"/>
    <lineage>
        <taxon>Bacteria</taxon>
        <taxon>Pseudomonadati</taxon>
        <taxon>Bacteroidota</taxon>
        <taxon>Flavobacteriia</taxon>
        <taxon>Flavobacteriales</taxon>
        <taxon>Flavobacteriaceae</taxon>
        <taxon>Nonlabens</taxon>
    </lineage>
</organism>
<proteinExistence type="predicted"/>
<dbReference type="Pfam" id="PF01593">
    <property type="entry name" value="Amino_oxidase"/>
    <property type="match status" value="1"/>
</dbReference>
<dbReference type="Proteomes" id="UP000279600">
    <property type="component" value="Chromosome"/>
</dbReference>
<evidence type="ECO:0000313" key="2">
    <source>
        <dbReference type="EMBL" id="AZQ44336.1"/>
    </source>
</evidence>
<dbReference type="KEGG" id="noj:EJ995_08835"/>
<dbReference type="InterPro" id="IPR002937">
    <property type="entry name" value="Amino_oxidase"/>
</dbReference>
<dbReference type="PANTHER" id="PTHR42841">
    <property type="entry name" value="AMINE OXIDASE"/>
    <property type="match status" value="1"/>
</dbReference>
<keyword evidence="3" id="KW-1185">Reference proteome</keyword>
<reference evidence="2 3" key="1">
    <citation type="submission" date="2018-12" db="EMBL/GenBank/DDBJ databases">
        <title>Complete genome of Nonlabens sp. MJ115.</title>
        <authorList>
            <person name="Choi H.S."/>
            <person name="Jung J."/>
        </authorList>
    </citation>
    <scope>NUCLEOTIDE SEQUENCE [LARGE SCALE GENOMIC DNA]</scope>
    <source>
        <strain evidence="2 3">MJ115</strain>
    </source>
</reference>
<dbReference type="AlphaFoldDB" id="A0A3S9MYK8"/>
<evidence type="ECO:0000313" key="3">
    <source>
        <dbReference type="Proteomes" id="UP000279600"/>
    </source>
</evidence>
<protein>
    <submittedName>
        <fullName evidence="2">FAD-binding protein</fullName>
    </submittedName>
</protein>
<dbReference type="RefSeq" id="WP_126447675.1">
    <property type="nucleotide sequence ID" value="NZ_CP034549.1"/>
</dbReference>
<feature type="domain" description="Amine oxidase" evidence="1">
    <location>
        <begin position="15"/>
        <end position="406"/>
    </location>
</feature>
<name>A0A3S9MYK8_9FLAO</name>
<sequence>MQNNLSTITIIGAGVSGLAAAMTLHKAGYSSTILEAGSQVGGRVQTDYDNSMILDHGFQVLLDAYPASMEFLDYDKLQLINFKPGAVLFNNGKKEKVGDPTRDASFLIYTAIASIGSVQDKWLMFQLSRKLKKKSLQNIFASPELTTQQYLEDYGFSQKIIDKFFRPFYAGIFLEDKLSTSSRMFEFVFKMFAIGNATLPAKGIQAIPEQMASALPDSSIKLSTTVERVVGSQITLAGGEQLESDYTIIASQADQLVPNLPISNLPWHQVSVLYFETTYEGLGNPMIGLIADEDALCNNFHFLQDVFPNHNSVLSVSVVKKHDLSDTELERKAREEMKRHAQIDCGKLIKCQHIKKALPKLGSINYSMEPTETQLTEHVYLAGDHLSNGSLNAAMLNGKAAAQAIIEKIENRVVVG</sequence>
<dbReference type="Gene3D" id="3.50.50.60">
    <property type="entry name" value="FAD/NAD(P)-binding domain"/>
    <property type="match status" value="1"/>
</dbReference>
<evidence type="ECO:0000259" key="1">
    <source>
        <dbReference type="Pfam" id="PF01593"/>
    </source>
</evidence>
<dbReference type="GO" id="GO:0016491">
    <property type="term" value="F:oxidoreductase activity"/>
    <property type="evidence" value="ECO:0007669"/>
    <property type="project" value="InterPro"/>
</dbReference>
<accession>A0A3S9MYK8</accession>
<gene>
    <name evidence="2" type="ORF">EJ995_08835</name>
</gene>
<dbReference type="OrthoDB" id="9767561at2"/>
<dbReference type="EMBL" id="CP034549">
    <property type="protein sequence ID" value="AZQ44336.1"/>
    <property type="molecule type" value="Genomic_DNA"/>
</dbReference>
<dbReference type="SUPFAM" id="SSF51905">
    <property type="entry name" value="FAD/NAD(P)-binding domain"/>
    <property type="match status" value="1"/>
</dbReference>